<comment type="caution">
    <text evidence="2">The sequence shown here is derived from an EMBL/GenBank/DDBJ whole genome shotgun (WGS) entry which is preliminary data.</text>
</comment>
<dbReference type="InterPro" id="IPR029033">
    <property type="entry name" value="His_PPase_superfam"/>
</dbReference>
<dbReference type="Pfam" id="PF00300">
    <property type="entry name" value="His_Phos_1"/>
    <property type="match status" value="1"/>
</dbReference>
<gene>
    <name evidence="2" type="ORF">AWE51_16735</name>
</gene>
<keyword evidence="1" id="KW-0378">Hydrolase</keyword>
<evidence type="ECO:0000313" key="3">
    <source>
        <dbReference type="Proteomes" id="UP000076715"/>
    </source>
</evidence>
<evidence type="ECO:0000256" key="1">
    <source>
        <dbReference type="ARBA" id="ARBA00022801"/>
    </source>
</evidence>
<dbReference type="PANTHER" id="PTHR20935:SF0">
    <property type="entry name" value="SERINE_THREONINE-PROTEIN PHOSPHATASE PGAM5, MITOCHONDRIAL"/>
    <property type="match status" value="1"/>
</dbReference>
<accession>A0A163D4I1</accession>
<proteinExistence type="predicted"/>
<dbReference type="SUPFAM" id="SSF53254">
    <property type="entry name" value="Phosphoglycerate mutase-like"/>
    <property type="match status" value="1"/>
</dbReference>
<sequence length="227" mass="26251">MSVIYLIRHGQASFLKRDYDQLSEIGVKQSIILGEVLKQRKNVPAYVLGGSMKRHHETALHATEAVDLDIKYTEDGCWNEYDHMELIAKHQPDFENFDELARYIKNQTHPTRTLQQLLNNSIKDWMNDRHDYILKWSDFKERVWSSVNELATRLEKEETAWVFTSGGPIAVVMLELLGLRDQQFMGLQGKIVNTSITKILVGKSGLSLSTYNEYSHLESESSLITYR</sequence>
<reference evidence="2 3" key="1">
    <citation type="submission" date="2016-01" db="EMBL/GenBank/DDBJ databases">
        <title>The draft genome sequence of Aquimarina sp. RZW4-3-2.</title>
        <authorList>
            <person name="Wang Y."/>
        </authorList>
    </citation>
    <scope>NUCLEOTIDE SEQUENCE [LARGE SCALE GENOMIC DNA]</scope>
    <source>
        <strain evidence="2 3">RZW4-3-2</strain>
    </source>
</reference>
<dbReference type="AlphaFoldDB" id="A0A163D4I1"/>
<keyword evidence="3" id="KW-1185">Reference proteome</keyword>
<dbReference type="STRING" id="1642818.AWE51_16735"/>
<dbReference type="SMART" id="SM00855">
    <property type="entry name" value="PGAM"/>
    <property type="match status" value="1"/>
</dbReference>
<dbReference type="CDD" id="cd07040">
    <property type="entry name" value="HP"/>
    <property type="match status" value="1"/>
</dbReference>
<dbReference type="OrthoDB" id="2185101at2"/>
<dbReference type="PANTHER" id="PTHR20935">
    <property type="entry name" value="PHOSPHOGLYCERATE MUTASE-RELATED"/>
    <property type="match status" value="1"/>
</dbReference>
<dbReference type="InterPro" id="IPR013078">
    <property type="entry name" value="His_Pase_superF_clade-1"/>
</dbReference>
<dbReference type="Proteomes" id="UP000076715">
    <property type="component" value="Unassembled WGS sequence"/>
</dbReference>
<dbReference type="RefSeq" id="WP_066308381.1">
    <property type="nucleotide sequence ID" value="NZ_LQRT01000001.1"/>
</dbReference>
<organism evidence="2 3">
    <name type="scientific">Aquimarina aggregata</name>
    <dbReference type="NCBI Taxonomy" id="1642818"/>
    <lineage>
        <taxon>Bacteria</taxon>
        <taxon>Pseudomonadati</taxon>
        <taxon>Bacteroidota</taxon>
        <taxon>Flavobacteriia</taxon>
        <taxon>Flavobacteriales</taxon>
        <taxon>Flavobacteriaceae</taxon>
        <taxon>Aquimarina</taxon>
    </lineage>
</organism>
<dbReference type="GO" id="GO:0016787">
    <property type="term" value="F:hydrolase activity"/>
    <property type="evidence" value="ECO:0007669"/>
    <property type="project" value="UniProtKB-KW"/>
</dbReference>
<protein>
    <recommendedName>
        <fullName evidence="4">Histidine phosphatase family protein</fullName>
    </recommendedName>
</protein>
<evidence type="ECO:0000313" key="2">
    <source>
        <dbReference type="EMBL" id="KZS42989.1"/>
    </source>
</evidence>
<dbReference type="InterPro" id="IPR051021">
    <property type="entry name" value="Mito_Ser/Thr_phosphatase"/>
</dbReference>
<dbReference type="EMBL" id="LQRT01000001">
    <property type="protein sequence ID" value="KZS42989.1"/>
    <property type="molecule type" value="Genomic_DNA"/>
</dbReference>
<evidence type="ECO:0008006" key="4">
    <source>
        <dbReference type="Google" id="ProtNLM"/>
    </source>
</evidence>
<name>A0A163D4I1_9FLAO</name>
<dbReference type="Gene3D" id="3.40.50.1240">
    <property type="entry name" value="Phosphoglycerate mutase-like"/>
    <property type="match status" value="1"/>
</dbReference>